<evidence type="ECO:0000256" key="1">
    <source>
        <dbReference type="ARBA" id="ARBA00022676"/>
    </source>
</evidence>
<dbReference type="CDD" id="cd03801">
    <property type="entry name" value="GT4_PimA-like"/>
    <property type="match status" value="1"/>
</dbReference>
<sequence>MELLFVTQFLPSPSAKGQTGGTISNRNLLTALAERWDVVVLSFDPATDMAVFASEPYRVIRAVPPRWRAPGLFLHWLDFVRTEVRQLIGEEGAPRLCLATTSTLAAFDAVPEECATAAIIQAYENFGFACPHVPLAKRVALAKQSVIRKNQDGRLLREADGILTNSEFMAQALHDRFGIDRSAMNIVPQACDVTPSAEAAPANTVGFVHRGPDKNIAFVVELAKRSPELTYLVYGHDGDLPAEIPPNMKLCGWASNREAMFASAKLWLAPSLWAEPFGRVSIEAQACDRAVLVVDRGGLPETVMDDRFKIDGFDAGRWLERMQALLALPRDELLANGKLIREAFSQQRHDASAIEAAAAIIEKSQETHFD</sequence>
<dbReference type="PANTHER" id="PTHR12526:SF510">
    <property type="entry name" value="D-INOSITOL 3-PHOSPHATE GLYCOSYLTRANSFERASE"/>
    <property type="match status" value="1"/>
</dbReference>
<dbReference type="RefSeq" id="WP_061927090.1">
    <property type="nucleotide sequence ID" value="NZ_CP012669.1"/>
</dbReference>
<dbReference type="Proteomes" id="UP000057938">
    <property type="component" value="Chromosome"/>
</dbReference>
<dbReference type="AlphaFoldDB" id="A0A0M4MVU3"/>
<organism evidence="4 5">
    <name type="scientific">Altererythrobacter epoxidivorans</name>
    <dbReference type="NCBI Taxonomy" id="361183"/>
    <lineage>
        <taxon>Bacteria</taxon>
        <taxon>Pseudomonadati</taxon>
        <taxon>Pseudomonadota</taxon>
        <taxon>Alphaproteobacteria</taxon>
        <taxon>Sphingomonadales</taxon>
        <taxon>Erythrobacteraceae</taxon>
        <taxon>Altererythrobacter</taxon>
    </lineage>
</organism>
<dbReference type="SUPFAM" id="SSF53756">
    <property type="entry name" value="UDP-Glycosyltransferase/glycogen phosphorylase"/>
    <property type="match status" value="1"/>
</dbReference>
<proteinExistence type="predicted"/>
<dbReference type="KEGG" id="aep:AMC99_02610"/>
<keyword evidence="2" id="KW-0808">Transferase</keyword>
<accession>A0A0M4MVU3</accession>
<protein>
    <recommendedName>
        <fullName evidence="3">Glycosyltransferase subfamily 4-like N-terminal domain-containing protein</fullName>
    </recommendedName>
</protein>
<dbReference type="OrthoDB" id="9801573at2"/>
<keyword evidence="1" id="KW-0328">Glycosyltransferase</keyword>
<gene>
    <name evidence="4" type="ORF">AMC99_02610</name>
</gene>
<reference evidence="4 5" key="1">
    <citation type="submission" date="2015-09" db="EMBL/GenBank/DDBJ databases">
        <title>Complete genome sequence of a benzo[a]pyrene-degrading bacterium Altererythrobacter epoxidivorans CGMCC 1.7731T.</title>
        <authorList>
            <person name="Li Z."/>
            <person name="Cheng H."/>
            <person name="Huo Y."/>
            <person name="Xu X."/>
        </authorList>
    </citation>
    <scope>NUCLEOTIDE SEQUENCE [LARGE SCALE GENOMIC DNA]</scope>
    <source>
        <strain evidence="4 5">CGMCC 1.7731</strain>
    </source>
</reference>
<dbReference type="Gene3D" id="3.40.50.2000">
    <property type="entry name" value="Glycogen Phosphorylase B"/>
    <property type="match status" value="2"/>
</dbReference>
<keyword evidence="5" id="KW-1185">Reference proteome</keyword>
<dbReference type="STRING" id="361183.AMC99_02610"/>
<dbReference type="PATRIC" id="fig|361183.4.peg.2565"/>
<dbReference type="PANTHER" id="PTHR12526">
    <property type="entry name" value="GLYCOSYLTRANSFERASE"/>
    <property type="match status" value="1"/>
</dbReference>
<evidence type="ECO:0000256" key="2">
    <source>
        <dbReference type="ARBA" id="ARBA00022679"/>
    </source>
</evidence>
<evidence type="ECO:0000313" key="4">
    <source>
        <dbReference type="EMBL" id="ALE17883.1"/>
    </source>
</evidence>
<dbReference type="Pfam" id="PF13692">
    <property type="entry name" value="Glyco_trans_1_4"/>
    <property type="match status" value="1"/>
</dbReference>
<evidence type="ECO:0000259" key="3">
    <source>
        <dbReference type="Pfam" id="PF13579"/>
    </source>
</evidence>
<dbReference type="EMBL" id="CP012669">
    <property type="protein sequence ID" value="ALE17883.1"/>
    <property type="molecule type" value="Genomic_DNA"/>
</dbReference>
<evidence type="ECO:0000313" key="5">
    <source>
        <dbReference type="Proteomes" id="UP000057938"/>
    </source>
</evidence>
<name>A0A0M4MVU3_9SPHN</name>
<feature type="domain" description="Glycosyltransferase subfamily 4-like N-terminal" evidence="3">
    <location>
        <begin position="20"/>
        <end position="188"/>
    </location>
</feature>
<dbReference type="Pfam" id="PF13579">
    <property type="entry name" value="Glyco_trans_4_4"/>
    <property type="match status" value="1"/>
</dbReference>
<dbReference type="GO" id="GO:0016757">
    <property type="term" value="F:glycosyltransferase activity"/>
    <property type="evidence" value="ECO:0007669"/>
    <property type="project" value="UniProtKB-KW"/>
</dbReference>
<dbReference type="InterPro" id="IPR028098">
    <property type="entry name" value="Glyco_trans_4-like_N"/>
</dbReference>